<dbReference type="RefSeq" id="WP_156703995.1">
    <property type="nucleotide sequence ID" value="NZ_CACRUX010000012.1"/>
</dbReference>
<feature type="transmembrane region" description="Helical" evidence="1">
    <location>
        <begin position="61"/>
        <end position="82"/>
    </location>
</feature>
<keyword evidence="1" id="KW-0472">Membrane</keyword>
<dbReference type="EMBL" id="CACRUX010000012">
    <property type="protein sequence ID" value="VYT71229.1"/>
    <property type="molecule type" value="Genomic_DNA"/>
</dbReference>
<name>A0A6N2YW54_9FIRM</name>
<gene>
    <name evidence="2" type="ORF">VRLFYP33_00343</name>
</gene>
<organism evidence="2">
    <name type="scientific">Veillonella ratti</name>
    <dbReference type="NCBI Taxonomy" id="103892"/>
    <lineage>
        <taxon>Bacteria</taxon>
        <taxon>Bacillati</taxon>
        <taxon>Bacillota</taxon>
        <taxon>Negativicutes</taxon>
        <taxon>Veillonellales</taxon>
        <taxon>Veillonellaceae</taxon>
        <taxon>Veillonella</taxon>
    </lineage>
</organism>
<evidence type="ECO:0000313" key="2">
    <source>
        <dbReference type="EMBL" id="VYT71229.1"/>
    </source>
</evidence>
<evidence type="ECO:0000256" key="1">
    <source>
        <dbReference type="SAM" id="Phobius"/>
    </source>
</evidence>
<keyword evidence="1" id="KW-0812">Transmembrane</keyword>
<proteinExistence type="predicted"/>
<keyword evidence="1" id="KW-1133">Transmembrane helix</keyword>
<accession>A0A6N2YW54</accession>
<protein>
    <submittedName>
        <fullName evidence="2">Uncharacterized protein</fullName>
    </submittedName>
</protein>
<feature type="transmembrane region" description="Helical" evidence="1">
    <location>
        <begin position="102"/>
        <end position="123"/>
    </location>
</feature>
<feature type="transmembrane region" description="Helical" evidence="1">
    <location>
        <begin position="143"/>
        <end position="161"/>
    </location>
</feature>
<feature type="transmembrane region" description="Helical" evidence="1">
    <location>
        <begin position="7"/>
        <end position="26"/>
    </location>
</feature>
<reference evidence="2" key="1">
    <citation type="submission" date="2019-11" db="EMBL/GenBank/DDBJ databases">
        <authorList>
            <person name="Feng L."/>
        </authorList>
    </citation>
    <scope>NUCLEOTIDE SEQUENCE</scope>
    <source>
        <strain evidence="2">VrattiLFYP33</strain>
    </source>
</reference>
<dbReference type="AlphaFoldDB" id="A0A6N2YW54"/>
<feature type="transmembrane region" description="Helical" evidence="1">
    <location>
        <begin position="32"/>
        <end position="49"/>
    </location>
</feature>
<sequence>MKIINKVSIVLLIAVWPLALLLPDWAFWENNWIENIEALILLGGFVMTVKWSMSGARSTRWLWLSAAVLFLVALGRELSWGRVFYPMAWTATGPEFPGIHEVWFGAYVPWFLSAMAILFCIAVWRGRSLLVTLYKEHLSDRTLLSYLAIFIGGLVLGETLFEKNMVSLWSAYHQNLEEMAELCSYWSAIALVFKVKELIRTDVEACVIKGKTLYSLAQFTLHR</sequence>